<reference evidence="2 3" key="1">
    <citation type="submission" date="2017-02" db="EMBL/GenBank/DDBJ databases">
        <authorList>
            <person name="Peterson S.W."/>
        </authorList>
    </citation>
    <scope>NUCLEOTIDE SEQUENCE [LARGE SCALE GENOMIC DNA]</scope>
    <source>
        <strain evidence="2 3">LMG 22410</strain>
    </source>
</reference>
<keyword evidence="2" id="KW-0808">Transferase</keyword>
<organism evidence="2 3">
    <name type="scientific">Agrococcus casei LMG 22410</name>
    <dbReference type="NCBI Taxonomy" id="1255656"/>
    <lineage>
        <taxon>Bacteria</taxon>
        <taxon>Bacillati</taxon>
        <taxon>Actinomycetota</taxon>
        <taxon>Actinomycetes</taxon>
        <taxon>Micrococcales</taxon>
        <taxon>Microbacteriaceae</taxon>
        <taxon>Agrococcus</taxon>
    </lineage>
</organism>
<dbReference type="GO" id="GO:0016758">
    <property type="term" value="F:hexosyltransferase activity"/>
    <property type="evidence" value="ECO:0007669"/>
    <property type="project" value="UniProtKB-ARBA"/>
</dbReference>
<dbReference type="AlphaFoldDB" id="A0A1R4F378"/>
<dbReference type="PANTHER" id="PTHR22916">
    <property type="entry name" value="GLYCOSYLTRANSFERASE"/>
    <property type="match status" value="1"/>
</dbReference>
<accession>A0A1R4F378</accession>
<dbReference type="PANTHER" id="PTHR22916:SF3">
    <property type="entry name" value="UDP-GLCNAC:BETAGAL BETA-1,3-N-ACETYLGLUCOSAMINYLTRANSFERASE-LIKE PROTEIN 1"/>
    <property type="match status" value="1"/>
</dbReference>
<proteinExistence type="predicted"/>
<dbReference type="Proteomes" id="UP000195787">
    <property type="component" value="Unassembled WGS sequence"/>
</dbReference>
<gene>
    <name evidence="2" type="ORF">CZ674_02300</name>
</gene>
<name>A0A1R4F378_9MICO</name>
<dbReference type="EMBL" id="FUHU01000011">
    <property type="protein sequence ID" value="SJM50262.1"/>
    <property type="molecule type" value="Genomic_DNA"/>
</dbReference>
<dbReference type="SUPFAM" id="SSF53448">
    <property type="entry name" value="Nucleotide-diphospho-sugar transferases"/>
    <property type="match status" value="1"/>
</dbReference>
<dbReference type="CDD" id="cd00761">
    <property type="entry name" value="Glyco_tranf_GTA_type"/>
    <property type="match status" value="1"/>
</dbReference>
<feature type="domain" description="Glycosyltransferase 2-like" evidence="1">
    <location>
        <begin position="15"/>
        <end position="175"/>
    </location>
</feature>
<dbReference type="Gene3D" id="3.90.550.10">
    <property type="entry name" value="Spore Coat Polysaccharide Biosynthesis Protein SpsA, Chain A"/>
    <property type="match status" value="1"/>
</dbReference>
<sequence length="497" mass="55837">MTDSPTSTYDDPQISVVIPAFNVADWIGMTLESILTQTENRIEVVIVDDGSTDGTLEVATKFSDTDSRVHVYSNPTKGGAAARNFGISQARGEFLAFADGDDTVPERAYELLLQQANRTGNDMVVGSHVTVWPHYLLDRRRNLPIFDEVREGLTLADEPLFLRDRVCWNRIIRRSTWNRLGIAFSEAKRSNDIQAMVWAYALIAFDVIPEPVYIYRRRVGSSSMTSQSTQAKSLSDYLEQELACAEIVRALQNRWITDRYFRGILEFDVWTHVGTAIGHEGSEFSVFRERLQTLLSFAARDAIRALPVHQQVVYDSVARGDWEAARIALLEQGRPMAAALDAVDAEWIVQSLRLTNSRSASQSAWFIRAGYLKAIIDECGQLSDSNLIHLHRRAVSLVQTGVPKHAFTWRQQQIVLAEVGSASAIRAAMARPEPAGIVRAASAAKERAREIARRELGDRFVGFKYLRARDIVALARRARPRHAKRILAMARRRGKRG</sequence>
<dbReference type="InterPro" id="IPR001173">
    <property type="entry name" value="Glyco_trans_2-like"/>
</dbReference>
<evidence type="ECO:0000313" key="3">
    <source>
        <dbReference type="Proteomes" id="UP000195787"/>
    </source>
</evidence>
<keyword evidence="3" id="KW-1185">Reference proteome</keyword>
<dbReference type="Pfam" id="PF00535">
    <property type="entry name" value="Glycos_transf_2"/>
    <property type="match status" value="1"/>
</dbReference>
<evidence type="ECO:0000259" key="1">
    <source>
        <dbReference type="Pfam" id="PF00535"/>
    </source>
</evidence>
<dbReference type="InterPro" id="IPR029044">
    <property type="entry name" value="Nucleotide-diphossugar_trans"/>
</dbReference>
<protein>
    <submittedName>
        <fullName evidence="2">Probable glycosyl transferase</fullName>
    </submittedName>
</protein>
<evidence type="ECO:0000313" key="2">
    <source>
        <dbReference type="EMBL" id="SJM50262.1"/>
    </source>
</evidence>